<proteinExistence type="predicted"/>
<gene>
    <name evidence="3" type="ORF">AQPE_0255</name>
</gene>
<keyword evidence="4" id="KW-1185">Reference proteome</keyword>
<sequence>MRINHLVNLPRFFIQDIEQKNGKITIFASIKSSRSQCPICGHSSSSVHDHYHRKITDLPVFQNTTLLFLKTRKFKCRNFSCPRKVFSEQTSHIKRYSRRTIRVSQLLDSLSIELTGKHGSQLTKLLYLPVSSSTITRIALSQVLPAIKQPVILGVDDWAFRKGVNYGTVLIDMETSRPIDLLSSRDSANLKEWLKKYPAVKIITRDRSGAYSSAINEICPDAIQVADRFHLLMNLSDALDKYFKSVRKEIRRVITEKTDEILSLSANEGQCNSTDVTNFLAVQVASETKEIQLDQRLDTFNKVKEFQSKGTPLKRISTILKISRNTVRSYFIQETLSPRIHPKSVNIALYSGYILSRLNMEGYIKKDIFEEILGLGYNGGRTQAFVYINKLKLEYGLTTLDSIEVQKKITPYVKPLDSRKLAKYIGGSISDIEDPDERSCMKTLIAYLPELQIVRKLVQIFRTMIKRGCGNISRWIDFVKKSKRKLSGLKSFAYGLSRDIKAVENGIRLPWSNGTVEGHVNRIKCIKRQMYGRASFELLRRKVILSQHG</sequence>
<accession>A0A5K7S3G4</accession>
<dbReference type="KEGG" id="anf:AQPE_0255"/>
<dbReference type="InterPro" id="IPR002560">
    <property type="entry name" value="Transposase_DDE"/>
</dbReference>
<dbReference type="NCBIfam" id="NF033550">
    <property type="entry name" value="transpos_ISL3"/>
    <property type="match status" value="1"/>
</dbReference>
<dbReference type="Pfam" id="PF14690">
    <property type="entry name" value="Zn_ribbon_ISL3"/>
    <property type="match status" value="1"/>
</dbReference>
<evidence type="ECO:0000313" key="4">
    <source>
        <dbReference type="Proteomes" id="UP001193389"/>
    </source>
</evidence>
<evidence type="ECO:0000259" key="2">
    <source>
        <dbReference type="Pfam" id="PF14690"/>
    </source>
</evidence>
<feature type="domain" description="Transposase IS204/IS1001/IS1096/IS1165 DDE" evidence="1">
    <location>
        <begin position="455"/>
        <end position="542"/>
    </location>
</feature>
<dbReference type="Proteomes" id="UP001193389">
    <property type="component" value="Chromosome"/>
</dbReference>
<dbReference type="Pfam" id="PF01610">
    <property type="entry name" value="DDE_Tnp_ISL3"/>
    <property type="match status" value="2"/>
</dbReference>
<feature type="domain" description="Transposase IS204/IS1001/IS1096/IS1165 DDE" evidence="1">
    <location>
        <begin position="153"/>
        <end position="257"/>
    </location>
</feature>
<dbReference type="InterPro" id="IPR047951">
    <property type="entry name" value="Transpos_ISL3"/>
</dbReference>
<name>A0A5K7S3G4_9BACT</name>
<organism evidence="3 4">
    <name type="scientific">Aquipluma nitroreducens</name>
    <dbReference type="NCBI Taxonomy" id="2010828"/>
    <lineage>
        <taxon>Bacteria</taxon>
        <taxon>Pseudomonadati</taxon>
        <taxon>Bacteroidota</taxon>
        <taxon>Bacteroidia</taxon>
        <taxon>Marinilabiliales</taxon>
        <taxon>Prolixibacteraceae</taxon>
        <taxon>Aquipluma</taxon>
    </lineage>
</organism>
<dbReference type="InterPro" id="IPR029261">
    <property type="entry name" value="Transposase_Znf"/>
</dbReference>
<dbReference type="PANTHER" id="PTHR33498:SF1">
    <property type="entry name" value="TRANSPOSASE FOR INSERTION SEQUENCE ELEMENT IS1557"/>
    <property type="match status" value="1"/>
</dbReference>
<dbReference type="EMBL" id="AP018694">
    <property type="protein sequence ID" value="BBE16118.1"/>
    <property type="molecule type" value="Genomic_DNA"/>
</dbReference>
<evidence type="ECO:0000259" key="1">
    <source>
        <dbReference type="Pfam" id="PF01610"/>
    </source>
</evidence>
<dbReference type="AlphaFoldDB" id="A0A5K7S3G4"/>
<feature type="domain" description="Transposase IS204/IS1001/IS1096/IS1165 zinc-finger" evidence="2">
    <location>
        <begin position="35"/>
        <end position="78"/>
    </location>
</feature>
<dbReference type="PANTHER" id="PTHR33498">
    <property type="entry name" value="TRANSPOSASE FOR INSERTION SEQUENCE ELEMENT IS1557"/>
    <property type="match status" value="1"/>
</dbReference>
<dbReference type="RefSeq" id="WP_318349220.1">
    <property type="nucleotide sequence ID" value="NZ_AP018694.1"/>
</dbReference>
<evidence type="ECO:0000313" key="3">
    <source>
        <dbReference type="EMBL" id="BBE16118.1"/>
    </source>
</evidence>
<protein>
    <submittedName>
        <fullName evidence="3">Transposase</fullName>
    </submittedName>
</protein>
<reference evidence="3" key="1">
    <citation type="journal article" date="2020" name="Int. J. Syst. Evol. Microbiol.">
        <title>Aquipluma nitroreducens gen. nov. sp. nov., a novel facultatively anaerobic bacterium isolated from a freshwater lake.</title>
        <authorList>
            <person name="Watanabe M."/>
            <person name="Kojima H."/>
            <person name="Fukui M."/>
        </authorList>
    </citation>
    <scope>NUCLEOTIDE SEQUENCE</scope>
    <source>
        <strain evidence="3">MeG22</strain>
    </source>
</reference>